<sequence length="186" mass="19647">MKKLALGVVGLLVSCGSMGGVKVDLSGLQVLDLSSQQVMLNAVNAARATPRNCKNPGGGTTALPAAPAVQLNSKLTLAAQYHAQDMARNQFLAHQGSKGDLTADRIRASGYGFAEAGENLSVVKTSTSLTLQKTVEASIQEWLNSTNGHCQTLMDADFRELGVGFAENASSTDRYYWVQVFGKPAN</sequence>
<dbReference type="InterPro" id="IPR014044">
    <property type="entry name" value="CAP_dom"/>
</dbReference>
<evidence type="ECO:0000313" key="4">
    <source>
        <dbReference type="Proteomes" id="UP000321306"/>
    </source>
</evidence>
<keyword evidence="1" id="KW-0732">Signal</keyword>
<dbReference type="RefSeq" id="WP_146888366.1">
    <property type="nucleotide sequence ID" value="NZ_BJXB01000025.1"/>
</dbReference>
<dbReference type="Gene3D" id="3.40.33.10">
    <property type="entry name" value="CAP"/>
    <property type="match status" value="1"/>
</dbReference>
<dbReference type="AlphaFoldDB" id="A0A511N8Q7"/>
<dbReference type="Pfam" id="PF00188">
    <property type="entry name" value="CAP"/>
    <property type="match status" value="1"/>
</dbReference>
<proteinExistence type="predicted"/>
<dbReference type="PROSITE" id="PS51257">
    <property type="entry name" value="PROKAR_LIPOPROTEIN"/>
    <property type="match status" value="1"/>
</dbReference>
<protein>
    <recommendedName>
        <fullName evidence="2">SCP domain-containing protein</fullName>
    </recommendedName>
</protein>
<comment type="caution">
    <text evidence="3">The sequence shown here is derived from an EMBL/GenBank/DDBJ whole genome shotgun (WGS) entry which is preliminary data.</text>
</comment>
<organism evidence="3 4">
    <name type="scientific">Deinococcus cellulosilyticus (strain DSM 18568 / NBRC 106333 / KACC 11606 / 5516J-15)</name>
    <dbReference type="NCBI Taxonomy" id="1223518"/>
    <lineage>
        <taxon>Bacteria</taxon>
        <taxon>Thermotogati</taxon>
        <taxon>Deinococcota</taxon>
        <taxon>Deinococci</taxon>
        <taxon>Deinococcales</taxon>
        <taxon>Deinococcaceae</taxon>
        <taxon>Deinococcus</taxon>
    </lineage>
</organism>
<reference evidence="3 4" key="1">
    <citation type="submission" date="2019-07" db="EMBL/GenBank/DDBJ databases">
        <title>Whole genome shotgun sequence of Deinococcus cellulosilyticus NBRC 106333.</title>
        <authorList>
            <person name="Hosoyama A."/>
            <person name="Uohara A."/>
            <person name="Ohji S."/>
            <person name="Ichikawa N."/>
        </authorList>
    </citation>
    <scope>NUCLEOTIDE SEQUENCE [LARGE SCALE GENOMIC DNA]</scope>
    <source>
        <strain evidence="3 4">NBRC 106333</strain>
    </source>
</reference>
<feature type="signal peptide" evidence="1">
    <location>
        <begin position="1"/>
        <end position="19"/>
    </location>
</feature>
<dbReference type="Proteomes" id="UP000321306">
    <property type="component" value="Unassembled WGS sequence"/>
</dbReference>
<dbReference type="PANTHER" id="PTHR31157">
    <property type="entry name" value="SCP DOMAIN-CONTAINING PROTEIN"/>
    <property type="match status" value="1"/>
</dbReference>
<dbReference type="SUPFAM" id="SSF55797">
    <property type="entry name" value="PR-1-like"/>
    <property type="match status" value="1"/>
</dbReference>
<evidence type="ECO:0000259" key="2">
    <source>
        <dbReference type="Pfam" id="PF00188"/>
    </source>
</evidence>
<gene>
    <name evidence="3" type="ORF">DC3_45030</name>
</gene>
<dbReference type="EMBL" id="BJXB01000025">
    <property type="protein sequence ID" value="GEM48868.1"/>
    <property type="molecule type" value="Genomic_DNA"/>
</dbReference>
<feature type="domain" description="SCP" evidence="2">
    <location>
        <begin position="40"/>
        <end position="181"/>
    </location>
</feature>
<dbReference type="OrthoDB" id="9783944at2"/>
<accession>A0A511N8Q7</accession>
<name>A0A511N8Q7_DEIC1</name>
<evidence type="ECO:0000313" key="3">
    <source>
        <dbReference type="EMBL" id="GEM48868.1"/>
    </source>
</evidence>
<dbReference type="PANTHER" id="PTHR31157:SF1">
    <property type="entry name" value="SCP DOMAIN-CONTAINING PROTEIN"/>
    <property type="match status" value="1"/>
</dbReference>
<evidence type="ECO:0000256" key="1">
    <source>
        <dbReference type="SAM" id="SignalP"/>
    </source>
</evidence>
<dbReference type="InterPro" id="IPR035940">
    <property type="entry name" value="CAP_sf"/>
</dbReference>
<dbReference type="CDD" id="cd05379">
    <property type="entry name" value="CAP_bacterial"/>
    <property type="match status" value="1"/>
</dbReference>
<feature type="chain" id="PRO_5021798855" description="SCP domain-containing protein" evidence="1">
    <location>
        <begin position="20"/>
        <end position="186"/>
    </location>
</feature>
<keyword evidence="4" id="KW-1185">Reference proteome</keyword>